<evidence type="ECO:0000313" key="2">
    <source>
        <dbReference type="Proteomes" id="UP001075461"/>
    </source>
</evidence>
<organism evidence="1 2">
    <name type="scientific">Campylobacter ureolyticus</name>
    <dbReference type="NCBI Taxonomy" id="827"/>
    <lineage>
        <taxon>Bacteria</taxon>
        <taxon>Pseudomonadati</taxon>
        <taxon>Campylobacterota</taxon>
        <taxon>Epsilonproteobacteria</taxon>
        <taxon>Campylobacterales</taxon>
        <taxon>Campylobacteraceae</taxon>
        <taxon>Campylobacter</taxon>
    </lineage>
</organism>
<name>A0A9Q4KPK1_9BACT</name>
<dbReference type="AlphaFoldDB" id="A0A9Q4KPK1"/>
<reference evidence="1" key="1">
    <citation type="submission" date="2022-12" db="EMBL/GenBank/DDBJ databases">
        <title>Species Delineation and Comparative Genomics within the Campylobacter ureolyticus Complex.</title>
        <authorList>
            <person name="Maki J."/>
            <person name="Howard M."/>
            <person name="Connelly S."/>
            <person name="Hardy D.J."/>
            <person name="Cameron A."/>
        </authorList>
    </citation>
    <scope>NUCLEOTIDE SEQUENCE</scope>
    <source>
        <strain evidence="1">URMC_786</strain>
    </source>
</reference>
<protein>
    <submittedName>
        <fullName evidence="1">Uncharacterized protein</fullName>
    </submittedName>
</protein>
<dbReference type="EMBL" id="JAPXGP010000003">
    <property type="protein sequence ID" value="MCZ6161579.1"/>
    <property type="molecule type" value="Genomic_DNA"/>
</dbReference>
<accession>A0A9Q4KPK1</accession>
<dbReference type="Proteomes" id="UP001075461">
    <property type="component" value="Unassembled WGS sequence"/>
</dbReference>
<proteinExistence type="predicted"/>
<gene>
    <name evidence="1" type="ORF">O6B92_04420</name>
</gene>
<sequence length="283" mass="34050">MNFIDYRKKLGLSFSNSDKMKMFKQKSLFLLEKYQSFDFNDINKCLGNIKDLNYRYEKPSCRIDHYGRYYPYYEIIDFFEKFENLEFLYNFVILLNSISDYKQKNEMWADFESYFKECKIPVEIIEDDDGKFVFEKGAKEMDDGLISGPLEWLKDYPKSRFEFIMAIKKYQNITQEHPSEVADSFRKSLEQFFKEFFNSDKSLENYKSEYGNFLNEQGIPKEISNNFVNVLDMYAKFMNNYAKHKTNKKEPNQIYDANLKSLEYIMYQTGAIIRLLCTLKKDL</sequence>
<dbReference type="RefSeq" id="WP_269479958.1">
    <property type="nucleotide sequence ID" value="NZ_JAPXGH010000001.1"/>
</dbReference>
<comment type="caution">
    <text evidence="1">The sequence shown here is derived from an EMBL/GenBank/DDBJ whole genome shotgun (WGS) entry which is preliminary data.</text>
</comment>
<evidence type="ECO:0000313" key="1">
    <source>
        <dbReference type="EMBL" id="MCZ6161579.1"/>
    </source>
</evidence>